<name>A0A6I4W0T2_9BACL</name>
<dbReference type="NCBIfam" id="TIGR04267">
    <property type="entry name" value="mod_HExxH"/>
    <property type="match status" value="1"/>
</dbReference>
<organism evidence="1 2">
    <name type="scientific">Shimazuella alba</name>
    <dbReference type="NCBI Taxonomy" id="2690964"/>
    <lineage>
        <taxon>Bacteria</taxon>
        <taxon>Bacillati</taxon>
        <taxon>Bacillota</taxon>
        <taxon>Bacilli</taxon>
        <taxon>Bacillales</taxon>
        <taxon>Thermoactinomycetaceae</taxon>
        <taxon>Shimazuella</taxon>
    </lineage>
</organism>
<accession>A0A6I4W0T2</accession>
<reference evidence="1 2" key="1">
    <citation type="submission" date="2019-12" db="EMBL/GenBank/DDBJ databases">
        <title>Whole-genome analyses of novel actinobacteria.</title>
        <authorList>
            <person name="Sahin N."/>
            <person name="Saygin H."/>
        </authorList>
    </citation>
    <scope>NUCLEOTIDE SEQUENCE [LARGE SCALE GENOMIC DNA]</scope>
    <source>
        <strain evidence="1 2">KC615</strain>
    </source>
</reference>
<comment type="caution">
    <text evidence="1">The sequence shown here is derived from an EMBL/GenBank/DDBJ whole genome shotgun (WGS) entry which is preliminary data.</text>
</comment>
<gene>
    <name evidence="1" type="ORF">GSM42_11280</name>
</gene>
<evidence type="ECO:0000313" key="2">
    <source>
        <dbReference type="Proteomes" id="UP000430692"/>
    </source>
</evidence>
<dbReference type="InterPro" id="IPR026337">
    <property type="entry name" value="AKG_HExxH"/>
</dbReference>
<evidence type="ECO:0000313" key="1">
    <source>
        <dbReference type="EMBL" id="MXQ54284.1"/>
    </source>
</evidence>
<sequence>MLSWFPFLIKMTGYDRNGGEKMHSLYNEIVNPWKDVKINAMYETLEQLDPHFKRSNERFPKTWEFPLLKYVFTLCLHSAKIKDIAAIQQALQFWEHVRLQRNGIFHYEDSSWLLLDKQYCKTRPPFNKESTKDIILLTKKALDQGFQGVTPMYLERSWQSIKDTQFLPLVEEAGSVIVHLEYQINDDDLTAYTTQFQGITYTDWSDNPLSYAESIVHESAHSLLNYYIEALDLKIPSTTYWSPWRQTNRPAYGVLHGVWAFSHVYQFYKRLAVAENREEHLIRAEREKKDLIGVGDSLAAILDDIGSDQLQELVRDVYPFDK</sequence>
<keyword evidence="2" id="KW-1185">Reference proteome</keyword>
<dbReference type="AlphaFoldDB" id="A0A6I4W0T2"/>
<dbReference type="EMBL" id="WUUL01000007">
    <property type="protein sequence ID" value="MXQ54284.1"/>
    <property type="molecule type" value="Genomic_DNA"/>
</dbReference>
<proteinExistence type="predicted"/>
<dbReference type="RefSeq" id="WP_160801647.1">
    <property type="nucleotide sequence ID" value="NZ_WUUL01000007.1"/>
</dbReference>
<protein>
    <recommendedName>
        <fullName evidence="3">HEXXH motif-containing protein</fullName>
    </recommendedName>
</protein>
<evidence type="ECO:0008006" key="3">
    <source>
        <dbReference type="Google" id="ProtNLM"/>
    </source>
</evidence>
<dbReference type="Proteomes" id="UP000430692">
    <property type="component" value="Unassembled WGS sequence"/>
</dbReference>